<comment type="caution">
    <text evidence="9">The sequence shown here is derived from an EMBL/GenBank/DDBJ whole genome shotgun (WGS) entry which is preliminary data.</text>
</comment>
<accession>A0AAD5UG61</accession>
<keyword evidence="5 8" id="KW-0804">Transcription</keyword>
<keyword evidence="8" id="KW-0010">Activator</keyword>
<comment type="subunit">
    <text evidence="8">Component of the Mediator complex.</text>
</comment>
<dbReference type="Proteomes" id="UP001210925">
    <property type="component" value="Unassembled WGS sequence"/>
</dbReference>
<evidence type="ECO:0000313" key="9">
    <source>
        <dbReference type="EMBL" id="KAJ3257198.1"/>
    </source>
</evidence>
<name>A0AAD5UG61_9FUNG</name>
<evidence type="ECO:0000256" key="2">
    <source>
        <dbReference type="ARBA" id="ARBA00009814"/>
    </source>
</evidence>
<evidence type="ECO:0000313" key="10">
    <source>
        <dbReference type="Proteomes" id="UP001210925"/>
    </source>
</evidence>
<evidence type="ECO:0000256" key="4">
    <source>
        <dbReference type="ARBA" id="ARBA00023015"/>
    </source>
</evidence>
<evidence type="ECO:0000256" key="5">
    <source>
        <dbReference type="ARBA" id="ARBA00023163"/>
    </source>
</evidence>
<dbReference type="GO" id="GO:0070847">
    <property type="term" value="C:core mediator complex"/>
    <property type="evidence" value="ECO:0007669"/>
    <property type="project" value="TreeGrafter"/>
</dbReference>
<dbReference type="PANTHER" id="PTHR13321:SF2">
    <property type="entry name" value="MEDIATOR OF RNA POLYMERASE II TRANSCRIPTION SUBUNIT 18"/>
    <property type="match status" value="1"/>
</dbReference>
<keyword evidence="6 8" id="KW-0539">Nucleus</keyword>
<comment type="subcellular location">
    <subcellularLocation>
        <location evidence="1 8">Nucleus</location>
    </subcellularLocation>
</comment>
<dbReference type="EMBL" id="JADGKB010000041">
    <property type="protein sequence ID" value="KAJ3257198.1"/>
    <property type="molecule type" value="Genomic_DNA"/>
</dbReference>
<proteinExistence type="inferred from homology"/>
<dbReference type="GO" id="GO:0006369">
    <property type="term" value="P:termination of RNA polymerase II transcription"/>
    <property type="evidence" value="ECO:0007669"/>
    <property type="project" value="TreeGrafter"/>
</dbReference>
<reference evidence="9" key="1">
    <citation type="submission" date="2020-05" db="EMBL/GenBank/DDBJ databases">
        <title>Phylogenomic resolution of chytrid fungi.</title>
        <authorList>
            <person name="Stajich J.E."/>
            <person name="Amses K."/>
            <person name="Simmons R."/>
            <person name="Seto K."/>
            <person name="Myers J."/>
            <person name="Bonds A."/>
            <person name="Quandt C.A."/>
            <person name="Barry K."/>
            <person name="Liu P."/>
            <person name="Grigoriev I."/>
            <person name="Longcore J.E."/>
            <person name="James T.Y."/>
        </authorList>
    </citation>
    <scope>NUCLEOTIDE SEQUENCE</scope>
    <source>
        <strain evidence="9">PLAUS21</strain>
    </source>
</reference>
<dbReference type="Gene3D" id="2.40.320.10">
    <property type="entry name" value="Hypothetical Protein Pfu-838710-001"/>
    <property type="match status" value="1"/>
</dbReference>
<organism evidence="9 10">
    <name type="scientific">Boothiomyces macroporosus</name>
    <dbReference type="NCBI Taxonomy" id="261099"/>
    <lineage>
        <taxon>Eukaryota</taxon>
        <taxon>Fungi</taxon>
        <taxon>Fungi incertae sedis</taxon>
        <taxon>Chytridiomycota</taxon>
        <taxon>Chytridiomycota incertae sedis</taxon>
        <taxon>Chytridiomycetes</taxon>
        <taxon>Rhizophydiales</taxon>
        <taxon>Terramycetaceae</taxon>
        <taxon>Boothiomyces</taxon>
    </lineage>
</organism>
<evidence type="ECO:0000256" key="1">
    <source>
        <dbReference type="ARBA" id="ARBA00004123"/>
    </source>
</evidence>
<gene>
    <name evidence="8" type="primary">MED18</name>
    <name evidence="9" type="ORF">HK103_004896</name>
</gene>
<evidence type="ECO:0000256" key="6">
    <source>
        <dbReference type="ARBA" id="ARBA00023242"/>
    </source>
</evidence>
<dbReference type="InterPro" id="IPR019095">
    <property type="entry name" value="Mediator_Med18"/>
</dbReference>
<sequence length="126" mass="14371">MSIECSLYGYFPDEKRKQLLSMLTAITGSEAETFCDHEIVYKPTVETVYGPQRNDDVVLSLVSPVNGIELENRSWTLVQRCQPEPPKAGQKLANHRVIHSTIVEGDVLDFMKELGYRYNQLIQLLL</sequence>
<keyword evidence="4 8" id="KW-0805">Transcription regulation</keyword>
<comment type="function">
    <text evidence="8">Component of the Mediator complex, a coactivator involved in the regulated transcription of nearly all RNA polymerase II-dependent genes. Mediator functions as a bridge to convey information from gene-specific regulatory proteins to the basal RNA polymerase II transcription machinery. Mediator is recruited to promoters by direct interactions with regulatory proteins and serves as a scaffold for the assembly of a functional preinitiation complex with RNA polymerase II and the general transcription factors.</text>
</comment>
<protein>
    <recommendedName>
        <fullName evidence="3 8">Mediator of RNA polymerase II transcription subunit 18</fullName>
    </recommendedName>
    <alternativeName>
        <fullName evidence="7 8">Mediator complex subunit 18</fullName>
    </alternativeName>
</protein>
<evidence type="ECO:0000256" key="8">
    <source>
        <dbReference type="RuleBase" id="RU364150"/>
    </source>
</evidence>
<evidence type="ECO:0000256" key="7">
    <source>
        <dbReference type="ARBA" id="ARBA00032012"/>
    </source>
</evidence>
<dbReference type="AlphaFoldDB" id="A0AAD5UG61"/>
<dbReference type="GO" id="GO:0006357">
    <property type="term" value="P:regulation of transcription by RNA polymerase II"/>
    <property type="evidence" value="ECO:0007669"/>
    <property type="project" value="InterPro"/>
</dbReference>
<evidence type="ECO:0000256" key="3">
    <source>
        <dbReference type="ARBA" id="ARBA00019612"/>
    </source>
</evidence>
<dbReference type="GO" id="GO:0016592">
    <property type="term" value="C:mediator complex"/>
    <property type="evidence" value="ECO:0007669"/>
    <property type="project" value="InterPro"/>
</dbReference>
<dbReference type="PANTHER" id="PTHR13321">
    <property type="entry name" value="MEDIATOR OF RNA POLYMERASE II TRANSCRIPTION, SUBUNIT 18"/>
    <property type="match status" value="1"/>
</dbReference>
<keyword evidence="10" id="KW-1185">Reference proteome</keyword>
<dbReference type="GO" id="GO:0003712">
    <property type="term" value="F:transcription coregulator activity"/>
    <property type="evidence" value="ECO:0007669"/>
    <property type="project" value="InterPro"/>
</dbReference>
<dbReference type="Pfam" id="PF09637">
    <property type="entry name" value="Med18"/>
    <property type="match status" value="2"/>
</dbReference>
<comment type="similarity">
    <text evidence="2 8">Belongs to the Mediator complex subunit 18 family.</text>
</comment>